<dbReference type="SUPFAM" id="SSF51197">
    <property type="entry name" value="Clavaminate synthase-like"/>
    <property type="match status" value="1"/>
</dbReference>
<organism evidence="2 3">
    <name type="scientific">Alteromonas pelagimontana</name>
    <dbReference type="NCBI Taxonomy" id="1858656"/>
    <lineage>
        <taxon>Bacteria</taxon>
        <taxon>Pseudomonadati</taxon>
        <taxon>Pseudomonadota</taxon>
        <taxon>Gammaproteobacteria</taxon>
        <taxon>Alteromonadales</taxon>
        <taxon>Alteromonadaceae</taxon>
        <taxon>Alteromonas/Salinimonas group</taxon>
        <taxon>Alteromonas</taxon>
    </lineage>
</organism>
<dbReference type="EMBL" id="CP052766">
    <property type="protein sequence ID" value="QJR81365.1"/>
    <property type="molecule type" value="Genomic_DNA"/>
</dbReference>
<dbReference type="Gene3D" id="2.60.120.10">
    <property type="entry name" value="Jelly Rolls"/>
    <property type="match status" value="1"/>
</dbReference>
<dbReference type="SMART" id="SM00558">
    <property type="entry name" value="JmjC"/>
    <property type="match status" value="1"/>
</dbReference>
<accession>A0A6M4MFG7</accession>
<evidence type="ECO:0000313" key="3">
    <source>
        <dbReference type="Proteomes" id="UP000219285"/>
    </source>
</evidence>
<feature type="domain" description="JmjC" evidence="1">
    <location>
        <begin position="100"/>
        <end position="272"/>
    </location>
</feature>
<sequence>MTRPVSCEEWTVSSPGKIPPDVFNRHTPLVLRGLVSHWPAVQKTQGSIAQSAAYLLQYYQGTPLGLFFGPPEIRGRFFYNSDFTGFNFEKVAAQLDIILKKIDDVAQQAAPPAIFVGGTQLESCLPGFTDDNAPLALPKPNPLNGLWIGNQTRVAPHNDLPSNIACCVAGRRRFTLFPPEQLENLYVGPLDFTLSGQAISLVDINEPNIEKFPRYAEAQKKAIVAELSPGDAIFVPTLWWHQVEALSTFNILVNYWWRESPDYVDSPLKALKYALMTVGQLNTEEKRHWQHIFHHYLFADKATSSAHIPAHARGSLDKIDALLMRELRASLLEGLKR</sequence>
<dbReference type="InterPro" id="IPR041667">
    <property type="entry name" value="Cupin_8"/>
</dbReference>
<dbReference type="OrthoDB" id="479699at2"/>
<evidence type="ECO:0000313" key="2">
    <source>
        <dbReference type="EMBL" id="QJR81365.1"/>
    </source>
</evidence>
<dbReference type="KEGG" id="apel:CA267_011540"/>
<name>A0A6M4MFG7_9ALTE</name>
<dbReference type="PANTHER" id="PTHR12461">
    <property type="entry name" value="HYPOXIA-INDUCIBLE FACTOR 1 ALPHA INHIBITOR-RELATED"/>
    <property type="match status" value="1"/>
</dbReference>
<dbReference type="RefSeq" id="WP_075607345.1">
    <property type="nucleotide sequence ID" value="NZ_CP052766.1"/>
</dbReference>
<evidence type="ECO:0000259" key="1">
    <source>
        <dbReference type="PROSITE" id="PS51184"/>
    </source>
</evidence>
<dbReference type="Proteomes" id="UP000219285">
    <property type="component" value="Chromosome"/>
</dbReference>
<proteinExistence type="predicted"/>
<reference evidence="3" key="1">
    <citation type="submission" date="2014-12" db="EMBL/GenBank/DDBJ databases">
        <title>Complete genome sequence of a multi-drug resistant Klebsiella pneumoniae.</title>
        <authorList>
            <person name="Hua X."/>
            <person name="Chen Q."/>
            <person name="Li X."/>
            <person name="Feng Y."/>
            <person name="Ruan Z."/>
            <person name="Yu Y."/>
        </authorList>
    </citation>
    <scope>NUCLEOTIDE SEQUENCE [LARGE SCALE GENOMIC DNA]</scope>
    <source>
        <strain evidence="3">5.12</strain>
    </source>
</reference>
<dbReference type="Pfam" id="PF13621">
    <property type="entry name" value="Cupin_8"/>
    <property type="match status" value="1"/>
</dbReference>
<reference evidence="2 3" key="2">
    <citation type="submission" date="2020-04" db="EMBL/GenBank/DDBJ databases">
        <title>Complete genome sequence of Alteromonas pelagimontana 5.12T.</title>
        <authorList>
            <person name="Sinha R.K."/>
            <person name="Krishnan K.P."/>
            <person name="Kurian J.P."/>
        </authorList>
    </citation>
    <scope>NUCLEOTIDE SEQUENCE [LARGE SCALE GENOMIC DNA]</scope>
    <source>
        <strain evidence="2 3">5.12</strain>
    </source>
</reference>
<gene>
    <name evidence="2" type="ORF">CA267_011540</name>
</gene>
<dbReference type="InterPro" id="IPR014710">
    <property type="entry name" value="RmlC-like_jellyroll"/>
</dbReference>
<dbReference type="InterPro" id="IPR003347">
    <property type="entry name" value="JmjC_dom"/>
</dbReference>
<protein>
    <submittedName>
        <fullName evidence="2">Cupin-like domain-containing protein</fullName>
    </submittedName>
</protein>
<dbReference type="PROSITE" id="PS51184">
    <property type="entry name" value="JMJC"/>
    <property type="match status" value="1"/>
</dbReference>
<keyword evidence="3" id="KW-1185">Reference proteome</keyword>
<dbReference type="PANTHER" id="PTHR12461:SF105">
    <property type="entry name" value="HYPOXIA-INDUCIBLE FACTOR 1-ALPHA INHIBITOR"/>
    <property type="match status" value="1"/>
</dbReference>
<dbReference type="AlphaFoldDB" id="A0A6M4MFG7"/>